<dbReference type="GO" id="GO:0005524">
    <property type="term" value="F:ATP binding"/>
    <property type="evidence" value="ECO:0007669"/>
    <property type="project" value="UniProtKB-KW"/>
</dbReference>
<reference evidence="5" key="1">
    <citation type="submission" date="2022-01" db="EMBL/GenBank/DDBJ databases">
        <title>Colwellia maritima, isolated from seawater.</title>
        <authorList>
            <person name="Kristyanto S."/>
            <person name="Jung J."/>
            <person name="Jeon C.O."/>
        </authorList>
    </citation>
    <scope>NUCLEOTIDE SEQUENCE</scope>
    <source>
        <strain evidence="5">MSW7</strain>
    </source>
</reference>
<organism evidence="5 6">
    <name type="scientific">Colwellia maritima</name>
    <dbReference type="NCBI Taxonomy" id="2912588"/>
    <lineage>
        <taxon>Bacteria</taxon>
        <taxon>Pseudomonadati</taxon>
        <taxon>Pseudomonadota</taxon>
        <taxon>Gammaproteobacteria</taxon>
        <taxon>Alteromonadales</taxon>
        <taxon>Colwelliaceae</taxon>
        <taxon>Colwellia</taxon>
    </lineage>
</organism>
<dbReference type="PANTHER" id="PTHR45772">
    <property type="entry name" value="CONSERVED COMPONENT OF ABC TRANSPORTER FOR NATURAL AMINO ACIDS-RELATED"/>
    <property type="match status" value="1"/>
</dbReference>
<dbReference type="CDD" id="cd03219">
    <property type="entry name" value="ABC_Mj1267_LivG_branched"/>
    <property type="match status" value="1"/>
</dbReference>
<evidence type="ECO:0000256" key="2">
    <source>
        <dbReference type="ARBA" id="ARBA00022741"/>
    </source>
</evidence>
<dbReference type="InterPro" id="IPR051120">
    <property type="entry name" value="ABC_AA/LPS_Transport"/>
</dbReference>
<comment type="caution">
    <text evidence="5">The sequence shown here is derived from an EMBL/GenBank/DDBJ whole genome shotgun (WGS) entry which is preliminary data.</text>
</comment>
<evidence type="ECO:0000256" key="1">
    <source>
        <dbReference type="ARBA" id="ARBA00022448"/>
    </source>
</evidence>
<evidence type="ECO:0000259" key="4">
    <source>
        <dbReference type="PROSITE" id="PS50893"/>
    </source>
</evidence>
<feature type="domain" description="ABC transporter" evidence="4">
    <location>
        <begin position="26"/>
        <end position="266"/>
    </location>
</feature>
<dbReference type="Gene3D" id="3.40.50.300">
    <property type="entry name" value="P-loop containing nucleotide triphosphate hydrolases"/>
    <property type="match status" value="1"/>
</dbReference>
<name>A0ABS9WWH7_9GAMM</name>
<evidence type="ECO:0000313" key="5">
    <source>
        <dbReference type="EMBL" id="MCI2282263.1"/>
    </source>
</evidence>
<dbReference type="EMBL" id="JAKKSL010000001">
    <property type="protein sequence ID" value="MCI2282263.1"/>
    <property type="molecule type" value="Genomic_DNA"/>
</dbReference>
<dbReference type="PROSITE" id="PS50893">
    <property type="entry name" value="ABC_TRANSPORTER_2"/>
    <property type="match status" value="1"/>
</dbReference>
<keyword evidence="3 5" id="KW-0067">ATP-binding</keyword>
<dbReference type="NCBIfam" id="TIGR03411">
    <property type="entry name" value="urea_trans_UrtD"/>
    <property type="match status" value="1"/>
</dbReference>
<dbReference type="InterPro" id="IPR003439">
    <property type="entry name" value="ABC_transporter-like_ATP-bd"/>
</dbReference>
<evidence type="ECO:0000313" key="6">
    <source>
        <dbReference type="Proteomes" id="UP001139646"/>
    </source>
</evidence>
<dbReference type="Pfam" id="PF12399">
    <property type="entry name" value="BCA_ABC_TP_C"/>
    <property type="match status" value="1"/>
</dbReference>
<proteinExistence type="predicted"/>
<dbReference type="InterPro" id="IPR027417">
    <property type="entry name" value="P-loop_NTPase"/>
</dbReference>
<keyword evidence="2" id="KW-0547">Nucleotide-binding</keyword>
<keyword evidence="1" id="KW-0813">Transport</keyword>
<evidence type="ECO:0000256" key="3">
    <source>
        <dbReference type="ARBA" id="ARBA00022840"/>
    </source>
</evidence>
<dbReference type="Pfam" id="PF00005">
    <property type="entry name" value="ABC_tran"/>
    <property type="match status" value="1"/>
</dbReference>
<dbReference type="InterPro" id="IPR032823">
    <property type="entry name" value="BCA_ABC_TP_C"/>
</dbReference>
<sequence length="270" mass="29353">MIVDKTGSPLTATENIKPDTRHGVILYAENVSVSFDGFKALNDLNLYINDGELRCLIGANGAGKTTLMDVITGKIRPDTGKVNFGQQIDLLQLDESEIARAGIGRKFQKPTVFEALTVFENIELSLAGDKGIMTSLFNKLSGEDNDRIGEILETIGLLEEAYYPAGRLSHGQKQWLEIGMLLAAKPRVLLVDEPVAGMTGQETERTAELLTSLVGEHSVVVVEHDMAFVRSIAKKVTVLHQGSVLAEGTMNEIQSNPEVIRVYLGEDVAS</sequence>
<dbReference type="SUPFAM" id="SSF52540">
    <property type="entry name" value="P-loop containing nucleoside triphosphate hydrolases"/>
    <property type="match status" value="1"/>
</dbReference>
<dbReference type="Proteomes" id="UP001139646">
    <property type="component" value="Unassembled WGS sequence"/>
</dbReference>
<keyword evidence="6" id="KW-1185">Reference proteome</keyword>
<dbReference type="RefSeq" id="WP_242282852.1">
    <property type="nucleotide sequence ID" value="NZ_JAKKSL010000001.1"/>
</dbReference>
<gene>
    <name evidence="5" type="primary">urtD</name>
    <name evidence="5" type="ORF">L3081_01135</name>
</gene>
<protein>
    <submittedName>
        <fullName evidence="5">Urea ABC transporter ATP-binding protein UrtD</fullName>
    </submittedName>
</protein>
<accession>A0ABS9WWH7</accession>
<dbReference type="PANTHER" id="PTHR45772:SF8">
    <property type="entry name" value="HIGH-AFFINITY BRANCHED-CHAIN AMINO ACID TRANSPORT ATP-BINDING PROTEIN"/>
    <property type="match status" value="1"/>
</dbReference>
<dbReference type="InterPro" id="IPR017781">
    <property type="entry name" value="ABC_transptr_urea_ATP-bd_UrtD"/>
</dbReference>